<sequence>MYVNIPISITVIRNSHPLSSTALWINNNWCRREDQYEVSMACSSQVWNFPEEFEDFAELRRYDLTARYLMHRIAYTSLHGPYESHGVQDERGHFWDSQKPSMTELIVSHAFIVPGSLAHTHPDESIALTRLSIEVHLGQNLSKSRSCHSYFYSEHNNWRRGIYGFTMSSTPEELQDILKQQQAQFEAAHLRMMETMLQRLSTHPNSAKPVKQSTSIDAVA</sequence>
<evidence type="ECO:0000313" key="4">
    <source>
        <dbReference type="WBParaSite" id="ECPE_0001294601-mRNA-1"/>
    </source>
</evidence>
<evidence type="ECO:0000256" key="1">
    <source>
        <dbReference type="SAM" id="MobiDB-lite"/>
    </source>
</evidence>
<name>A0A183B123_9TREM</name>
<organism evidence="4">
    <name type="scientific">Echinostoma caproni</name>
    <dbReference type="NCBI Taxonomy" id="27848"/>
    <lineage>
        <taxon>Eukaryota</taxon>
        <taxon>Metazoa</taxon>
        <taxon>Spiralia</taxon>
        <taxon>Lophotrochozoa</taxon>
        <taxon>Platyhelminthes</taxon>
        <taxon>Trematoda</taxon>
        <taxon>Digenea</taxon>
        <taxon>Plagiorchiida</taxon>
        <taxon>Echinostomata</taxon>
        <taxon>Echinostomatoidea</taxon>
        <taxon>Echinostomatidae</taxon>
        <taxon>Echinostoma</taxon>
    </lineage>
</organism>
<keyword evidence="3" id="KW-1185">Reference proteome</keyword>
<protein>
    <submittedName>
        <fullName evidence="4">CACTA en-spm transposon protein</fullName>
    </submittedName>
</protein>
<evidence type="ECO:0000313" key="2">
    <source>
        <dbReference type="EMBL" id="VDP90180.1"/>
    </source>
</evidence>
<dbReference type="EMBL" id="UZAN01053884">
    <property type="protein sequence ID" value="VDP90180.1"/>
    <property type="molecule type" value="Genomic_DNA"/>
</dbReference>
<reference evidence="2 3" key="2">
    <citation type="submission" date="2018-11" db="EMBL/GenBank/DDBJ databases">
        <authorList>
            <consortium name="Pathogen Informatics"/>
        </authorList>
    </citation>
    <scope>NUCLEOTIDE SEQUENCE [LARGE SCALE GENOMIC DNA]</scope>
    <source>
        <strain evidence="2 3">Egypt</strain>
    </source>
</reference>
<evidence type="ECO:0000313" key="3">
    <source>
        <dbReference type="Proteomes" id="UP000272942"/>
    </source>
</evidence>
<feature type="region of interest" description="Disordered" evidence="1">
    <location>
        <begin position="201"/>
        <end position="220"/>
    </location>
</feature>
<proteinExistence type="predicted"/>
<gene>
    <name evidence="2" type="ORF">ECPE_LOCUS12908</name>
</gene>
<reference evidence="4" key="1">
    <citation type="submission" date="2016-06" db="UniProtKB">
        <authorList>
            <consortium name="WormBaseParasite"/>
        </authorList>
    </citation>
    <scope>IDENTIFICATION</scope>
</reference>
<dbReference type="Proteomes" id="UP000272942">
    <property type="component" value="Unassembled WGS sequence"/>
</dbReference>
<accession>A0A183B123</accession>
<dbReference type="WBParaSite" id="ECPE_0001294601-mRNA-1">
    <property type="protein sequence ID" value="ECPE_0001294601-mRNA-1"/>
    <property type="gene ID" value="ECPE_0001294601"/>
</dbReference>
<dbReference type="AlphaFoldDB" id="A0A183B123"/>